<dbReference type="PIRSF" id="PIRSF000193">
    <property type="entry name" value="Pyrrol-5-carb_rd"/>
    <property type="match status" value="1"/>
</dbReference>
<name>A0A1S8N6G5_CLOSA</name>
<dbReference type="HAMAP" id="MF_01925">
    <property type="entry name" value="P5C_reductase"/>
    <property type="match status" value="1"/>
</dbReference>
<dbReference type="AlphaFoldDB" id="A0A1S8N6G5"/>
<evidence type="ECO:0000256" key="9">
    <source>
        <dbReference type="HAMAP-Rule" id="MF_01925"/>
    </source>
</evidence>
<organism evidence="14 15">
    <name type="scientific">Clostridium saccharobutylicum</name>
    <dbReference type="NCBI Taxonomy" id="169679"/>
    <lineage>
        <taxon>Bacteria</taxon>
        <taxon>Bacillati</taxon>
        <taxon>Bacillota</taxon>
        <taxon>Clostridia</taxon>
        <taxon>Eubacteriales</taxon>
        <taxon>Clostridiaceae</taxon>
        <taxon>Clostridium</taxon>
    </lineage>
</organism>
<reference evidence="14 15" key="1">
    <citation type="submission" date="2016-05" db="EMBL/GenBank/DDBJ databases">
        <title>Microbial solvent formation.</title>
        <authorList>
            <person name="Poehlein A."/>
            <person name="Montoya Solano J.D."/>
            <person name="Flitsch S."/>
            <person name="Krabben P."/>
            <person name="Duerre P."/>
            <person name="Daniel R."/>
        </authorList>
    </citation>
    <scope>NUCLEOTIDE SEQUENCE [LARGE SCALE GENOMIC DNA]</scope>
    <source>
        <strain evidence="14 15">L1-8</strain>
    </source>
</reference>
<comment type="subcellular location">
    <subcellularLocation>
        <location evidence="1 9">Cytoplasm</location>
    </subcellularLocation>
</comment>
<keyword evidence="3 9" id="KW-0963">Cytoplasm</keyword>
<dbReference type="Gene3D" id="3.40.50.720">
    <property type="entry name" value="NAD(P)-binding Rossmann-like Domain"/>
    <property type="match status" value="1"/>
</dbReference>
<evidence type="ECO:0000313" key="14">
    <source>
        <dbReference type="EMBL" id="OOM11972.1"/>
    </source>
</evidence>
<dbReference type="InterPro" id="IPR000304">
    <property type="entry name" value="Pyrroline-COOH_reductase"/>
</dbReference>
<keyword evidence="4 9" id="KW-0028">Amino-acid biosynthesis</keyword>
<dbReference type="PANTHER" id="PTHR11645:SF0">
    <property type="entry name" value="PYRROLINE-5-CARBOXYLATE REDUCTASE 3"/>
    <property type="match status" value="1"/>
</dbReference>
<dbReference type="FunFam" id="3.40.50.720:FF:000190">
    <property type="entry name" value="Pyrroline-5-carboxylate reductase"/>
    <property type="match status" value="1"/>
</dbReference>
<dbReference type="FunFam" id="1.10.3730.10:FF:000001">
    <property type="entry name" value="Pyrroline-5-carboxylate reductase"/>
    <property type="match status" value="1"/>
</dbReference>
<evidence type="ECO:0000256" key="4">
    <source>
        <dbReference type="ARBA" id="ARBA00022605"/>
    </source>
</evidence>
<dbReference type="GO" id="GO:0005737">
    <property type="term" value="C:cytoplasm"/>
    <property type="evidence" value="ECO:0007669"/>
    <property type="project" value="UniProtKB-SubCell"/>
</dbReference>
<comment type="catalytic activity">
    <reaction evidence="9">
        <text>L-proline + NADP(+) = (S)-1-pyrroline-5-carboxylate + NADPH + 2 H(+)</text>
        <dbReference type="Rhea" id="RHEA:14109"/>
        <dbReference type="ChEBI" id="CHEBI:15378"/>
        <dbReference type="ChEBI" id="CHEBI:17388"/>
        <dbReference type="ChEBI" id="CHEBI:57783"/>
        <dbReference type="ChEBI" id="CHEBI:58349"/>
        <dbReference type="ChEBI" id="CHEBI:60039"/>
        <dbReference type="EC" id="1.5.1.2"/>
    </reaction>
</comment>
<dbReference type="InterPro" id="IPR036291">
    <property type="entry name" value="NAD(P)-bd_dom_sf"/>
</dbReference>
<dbReference type="Gene3D" id="1.10.3730.10">
    <property type="entry name" value="ProC C-terminal domain-like"/>
    <property type="match status" value="1"/>
</dbReference>
<evidence type="ECO:0000256" key="6">
    <source>
        <dbReference type="ARBA" id="ARBA00022857"/>
    </source>
</evidence>
<dbReference type="PANTHER" id="PTHR11645">
    <property type="entry name" value="PYRROLINE-5-CARBOXYLATE REDUCTASE"/>
    <property type="match status" value="1"/>
</dbReference>
<dbReference type="RefSeq" id="WP_176127576.1">
    <property type="nucleotide sequence ID" value="NZ_LZYZ01000004.1"/>
</dbReference>
<evidence type="ECO:0000256" key="8">
    <source>
        <dbReference type="ARBA" id="ARBA00058118"/>
    </source>
</evidence>
<feature type="domain" description="Pyrroline-5-carboxylate reductase catalytic N-terminal" evidence="12">
    <location>
        <begin position="5"/>
        <end position="100"/>
    </location>
</feature>
<sequence length="269" mass="29488">MLNNKITFIGGGNMAEGIIKGIVSNEVFEPKNITVFDILNERRKYLKDTYGITEAEDTSSSVKDADIVLIAVRPQDIVKVAQNIKNDLSKSAIIISICAGIKMEKMEELFGSEHKFVRVMPNTMIEVQHGYSAASVNDKVEESDKEIIKSLLNALGQTMFIDENMFNAFTAYSCAGPAYVMYFIAALVDSGVQSGFSRKDAISIALENLMASALTIQKTGKHPYQITDTMTSPAGITIDGLHVLSESGFHGTVMSSIRKALERTNELEK</sequence>
<evidence type="ECO:0000256" key="7">
    <source>
        <dbReference type="ARBA" id="ARBA00023002"/>
    </source>
</evidence>
<dbReference type="GO" id="GO:0055129">
    <property type="term" value="P:L-proline biosynthetic process"/>
    <property type="evidence" value="ECO:0007669"/>
    <property type="project" value="UniProtKB-UniRule"/>
</dbReference>
<keyword evidence="6 9" id="KW-0521">NADP</keyword>
<keyword evidence="7 9" id="KW-0560">Oxidoreductase</keyword>
<evidence type="ECO:0000256" key="1">
    <source>
        <dbReference type="ARBA" id="ARBA00004496"/>
    </source>
</evidence>
<evidence type="ECO:0000256" key="5">
    <source>
        <dbReference type="ARBA" id="ARBA00022650"/>
    </source>
</evidence>
<evidence type="ECO:0000256" key="11">
    <source>
        <dbReference type="PIRSR" id="PIRSR000193-1"/>
    </source>
</evidence>
<comment type="catalytic activity">
    <reaction evidence="9">
        <text>L-proline + NAD(+) = (S)-1-pyrroline-5-carboxylate + NADH + 2 H(+)</text>
        <dbReference type="Rhea" id="RHEA:14105"/>
        <dbReference type="ChEBI" id="CHEBI:15378"/>
        <dbReference type="ChEBI" id="CHEBI:17388"/>
        <dbReference type="ChEBI" id="CHEBI:57540"/>
        <dbReference type="ChEBI" id="CHEBI:57945"/>
        <dbReference type="ChEBI" id="CHEBI:60039"/>
        <dbReference type="EC" id="1.5.1.2"/>
    </reaction>
</comment>
<evidence type="ECO:0000259" key="13">
    <source>
        <dbReference type="Pfam" id="PF14748"/>
    </source>
</evidence>
<feature type="binding site" evidence="11">
    <location>
        <begin position="71"/>
        <end position="74"/>
    </location>
    <ligand>
        <name>NADP(+)</name>
        <dbReference type="ChEBI" id="CHEBI:58349"/>
    </ligand>
</feature>
<dbReference type="GO" id="GO:0004735">
    <property type="term" value="F:pyrroline-5-carboxylate reductase activity"/>
    <property type="evidence" value="ECO:0007669"/>
    <property type="project" value="UniProtKB-UniRule"/>
</dbReference>
<dbReference type="InterPro" id="IPR008927">
    <property type="entry name" value="6-PGluconate_DH-like_C_sf"/>
</dbReference>
<comment type="function">
    <text evidence="8 9">Catalyzes the reduction of 1-pyrroline-5-carboxylate (PCA) to L-proline.</text>
</comment>
<feature type="domain" description="Pyrroline-5-carboxylate reductase dimerisation" evidence="13">
    <location>
        <begin position="163"/>
        <end position="267"/>
    </location>
</feature>
<dbReference type="EC" id="1.5.1.2" evidence="9 10"/>
<evidence type="ECO:0000256" key="2">
    <source>
        <dbReference type="ARBA" id="ARBA00005525"/>
    </source>
</evidence>
<dbReference type="InterPro" id="IPR029036">
    <property type="entry name" value="P5CR_dimer"/>
</dbReference>
<evidence type="ECO:0000256" key="10">
    <source>
        <dbReference type="NCBIfam" id="TIGR00112"/>
    </source>
</evidence>
<dbReference type="EMBL" id="LZYZ01000004">
    <property type="protein sequence ID" value="OOM11972.1"/>
    <property type="molecule type" value="Genomic_DNA"/>
</dbReference>
<evidence type="ECO:0000259" key="12">
    <source>
        <dbReference type="Pfam" id="PF03807"/>
    </source>
</evidence>
<protein>
    <recommendedName>
        <fullName evidence="9 10">Pyrroline-5-carboxylate reductase</fullName>
        <shortName evidence="9">P5C reductase</shortName>
        <shortName evidence="9">P5CR</shortName>
        <ecNumber evidence="9 10">1.5.1.2</ecNumber>
    </recommendedName>
    <alternativeName>
        <fullName evidence="9">PCA reductase</fullName>
    </alternativeName>
</protein>
<dbReference type="NCBIfam" id="TIGR00112">
    <property type="entry name" value="proC"/>
    <property type="match status" value="1"/>
</dbReference>
<evidence type="ECO:0000313" key="15">
    <source>
        <dbReference type="Proteomes" id="UP000191154"/>
    </source>
</evidence>
<dbReference type="SUPFAM" id="SSF51735">
    <property type="entry name" value="NAD(P)-binding Rossmann-fold domains"/>
    <property type="match status" value="1"/>
</dbReference>
<dbReference type="UniPathway" id="UPA00098">
    <property type="reaction ID" value="UER00361"/>
</dbReference>
<evidence type="ECO:0000256" key="3">
    <source>
        <dbReference type="ARBA" id="ARBA00022490"/>
    </source>
</evidence>
<feature type="binding site" evidence="11">
    <location>
        <begin position="9"/>
        <end position="14"/>
    </location>
    <ligand>
        <name>NADP(+)</name>
        <dbReference type="ChEBI" id="CHEBI:58349"/>
    </ligand>
</feature>
<dbReference type="Proteomes" id="UP000191154">
    <property type="component" value="Unassembled WGS sequence"/>
</dbReference>
<comment type="caution">
    <text evidence="14">The sequence shown here is derived from an EMBL/GenBank/DDBJ whole genome shotgun (WGS) entry which is preliminary data.</text>
</comment>
<comment type="similarity">
    <text evidence="2 9">Belongs to the pyrroline-5-carboxylate reductase family.</text>
</comment>
<dbReference type="STRING" id="169679.CSACC_05440"/>
<keyword evidence="5 9" id="KW-0641">Proline biosynthesis</keyword>
<proteinExistence type="inferred from homology"/>
<accession>A0A1S8N6G5</accession>
<dbReference type="Pfam" id="PF14748">
    <property type="entry name" value="P5CR_dimer"/>
    <property type="match status" value="1"/>
</dbReference>
<dbReference type="Pfam" id="PF03807">
    <property type="entry name" value="F420_oxidored"/>
    <property type="match status" value="1"/>
</dbReference>
<comment type="pathway">
    <text evidence="9">Amino-acid biosynthesis; L-proline biosynthesis; L-proline from L-glutamate 5-semialdehyde: step 1/1.</text>
</comment>
<dbReference type="InterPro" id="IPR028939">
    <property type="entry name" value="P5C_Rdtase_cat_N"/>
</dbReference>
<gene>
    <name evidence="14" type="primary">proC_1</name>
    <name evidence="9" type="synonym">proC</name>
    <name evidence="14" type="ORF">CLOSAC_24010</name>
</gene>
<dbReference type="SUPFAM" id="SSF48179">
    <property type="entry name" value="6-phosphogluconate dehydrogenase C-terminal domain-like"/>
    <property type="match status" value="1"/>
</dbReference>